<protein>
    <recommendedName>
        <fullName evidence="4">Ankyrin</fullName>
    </recommendedName>
</protein>
<dbReference type="Gene3D" id="1.25.40.20">
    <property type="entry name" value="Ankyrin repeat-containing domain"/>
    <property type="match status" value="1"/>
</dbReference>
<dbReference type="InterPro" id="IPR002110">
    <property type="entry name" value="Ankyrin_rpt"/>
</dbReference>
<evidence type="ECO:0008006" key="4">
    <source>
        <dbReference type="Google" id="ProtNLM"/>
    </source>
</evidence>
<sequence length="546" mass="61902">MLDARRLLDTLKRTSSDTEEASEKLQPVYERLWKFGALKGFEEKRKRLFRIVACAFESLTLLEATTMLRVGLEGDEPPYEERITRNDVEKLCSNFLVKDTSGRLHWTHDSARDYVVGVILKDPSSRSNHELVADIFFAVIRDTKHPLWKNLLWKNDPRRTYSMESLARVGLNYVVYHADHHLRNAAETSSIFDPVWLRFFTEVILSDKSASIFWLRLWTRKLAAEHSEPESSLPEWSIPEAFARSAPKVRSYIGLHDHSRILLASHIFASLDLGMENYQHTSFKSLAGGPTERDAPNLLLDSLGKHAACENEEYENGLVFVARVNYHVLPNLMLAVDRYNGNSNRLRQLVGLTKSATTGSSSTPFLILCDRLCHEESTSLLQIVKLLLQLEEQPSDAQMTQVCCQWSHVEQDIKDSALVRLIQAQAEDIVLELLSVHKPCEPNVQSSLRGGTALHRAACKGYLRIVKILVEDCHASLEVLDRNGRTPLEAVRKEYAELELLTTHWEDELELPIDLEIGNISGLDQVIDYLEGVDVDDAAGSIVHSL</sequence>
<name>A0ABR3QTL4_9PLEO</name>
<proteinExistence type="predicted"/>
<dbReference type="Pfam" id="PF12796">
    <property type="entry name" value="Ank_2"/>
    <property type="match status" value="1"/>
</dbReference>
<keyword evidence="1" id="KW-0040">ANK repeat</keyword>
<evidence type="ECO:0000256" key="1">
    <source>
        <dbReference type="PROSITE-ProRule" id="PRU00023"/>
    </source>
</evidence>
<dbReference type="InterPro" id="IPR036770">
    <property type="entry name" value="Ankyrin_rpt-contain_sf"/>
</dbReference>
<gene>
    <name evidence="2" type="ORF">SLS60_009809</name>
</gene>
<dbReference type="SUPFAM" id="SSF48403">
    <property type="entry name" value="Ankyrin repeat"/>
    <property type="match status" value="1"/>
</dbReference>
<organism evidence="2 3">
    <name type="scientific">Paraconiothyrium brasiliense</name>
    <dbReference type="NCBI Taxonomy" id="300254"/>
    <lineage>
        <taxon>Eukaryota</taxon>
        <taxon>Fungi</taxon>
        <taxon>Dikarya</taxon>
        <taxon>Ascomycota</taxon>
        <taxon>Pezizomycotina</taxon>
        <taxon>Dothideomycetes</taxon>
        <taxon>Pleosporomycetidae</taxon>
        <taxon>Pleosporales</taxon>
        <taxon>Massarineae</taxon>
        <taxon>Didymosphaeriaceae</taxon>
        <taxon>Paraconiothyrium</taxon>
    </lineage>
</organism>
<comment type="caution">
    <text evidence="2">The sequence shown here is derived from an EMBL/GenBank/DDBJ whole genome shotgun (WGS) entry which is preliminary data.</text>
</comment>
<dbReference type="EMBL" id="JAKJXO020000016">
    <property type="protein sequence ID" value="KAL1595122.1"/>
    <property type="molecule type" value="Genomic_DNA"/>
</dbReference>
<dbReference type="Proteomes" id="UP001521785">
    <property type="component" value="Unassembled WGS sequence"/>
</dbReference>
<keyword evidence="3" id="KW-1185">Reference proteome</keyword>
<accession>A0ABR3QTL4</accession>
<dbReference type="PROSITE" id="PS50297">
    <property type="entry name" value="ANK_REP_REGION"/>
    <property type="match status" value="1"/>
</dbReference>
<evidence type="ECO:0000313" key="3">
    <source>
        <dbReference type="Proteomes" id="UP001521785"/>
    </source>
</evidence>
<reference evidence="2 3" key="1">
    <citation type="submission" date="2024-02" db="EMBL/GenBank/DDBJ databases">
        <title>De novo assembly and annotation of 12 fungi associated with fruit tree decline syndrome in Ontario, Canada.</title>
        <authorList>
            <person name="Sulman M."/>
            <person name="Ellouze W."/>
            <person name="Ilyukhin E."/>
        </authorList>
    </citation>
    <scope>NUCLEOTIDE SEQUENCE [LARGE SCALE GENOMIC DNA]</scope>
    <source>
        <strain evidence="2 3">M42-189</strain>
    </source>
</reference>
<feature type="repeat" description="ANK" evidence="1">
    <location>
        <begin position="449"/>
        <end position="471"/>
    </location>
</feature>
<evidence type="ECO:0000313" key="2">
    <source>
        <dbReference type="EMBL" id="KAL1595122.1"/>
    </source>
</evidence>
<dbReference type="PROSITE" id="PS50088">
    <property type="entry name" value="ANK_REPEAT"/>
    <property type="match status" value="1"/>
</dbReference>